<evidence type="ECO:0000313" key="6">
    <source>
        <dbReference type="Proteomes" id="UP000677054"/>
    </source>
</evidence>
<dbReference type="InterPro" id="IPR027417">
    <property type="entry name" value="P-loop_NTPase"/>
</dbReference>
<dbReference type="PANTHER" id="PTHR44533">
    <property type="entry name" value="DEAD/H RNA HELICASE, PUTATIVE-RELATED"/>
    <property type="match status" value="1"/>
</dbReference>
<dbReference type="GO" id="GO:0005737">
    <property type="term" value="C:cytoplasm"/>
    <property type="evidence" value="ECO:0007669"/>
    <property type="project" value="TreeGrafter"/>
</dbReference>
<accession>A0A7R9AGP0</accession>
<evidence type="ECO:0000256" key="3">
    <source>
        <dbReference type="SAM" id="MobiDB-lite"/>
    </source>
</evidence>
<evidence type="ECO:0000259" key="4">
    <source>
        <dbReference type="PROSITE" id="PS51192"/>
    </source>
</evidence>
<reference evidence="5" key="1">
    <citation type="submission" date="2020-11" db="EMBL/GenBank/DDBJ databases">
        <authorList>
            <person name="Tran Van P."/>
        </authorList>
    </citation>
    <scope>NUCLEOTIDE SEQUENCE</scope>
</reference>
<keyword evidence="2" id="KW-0347">Helicase</keyword>
<feature type="region of interest" description="Disordered" evidence="3">
    <location>
        <begin position="1"/>
        <end position="26"/>
    </location>
</feature>
<protein>
    <recommendedName>
        <fullName evidence="4">Helicase ATP-binding domain-containing protein</fullName>
    </recommendedName>
</protein>
<keyword evidence="1" id="KW-0378">Hydrolase</keyword>
<feature type="non-terminal residue" evidence="5">
    <location>
        <position position="675"/>
    </location>
</feature>
<keyword evidence="2" id="KW-0547">Nucleotide-binding</keyword>
<gene>
    <name evidence="5" type="ORF">DSTB1V02_LOCUS13339</name>
</gene>
<evidence type="ECO:0000256" key="1">
    <source>
        <dbReference type="ARBA" id="ARBA00022801"/>
    </source>
</evidence>
<dbReference type="InterPro" id="IPR052431">
    <property type="entry name" value="SKI2_subfamily_helicases"/>
</dbReference>
<evidence type="ECO:0000313" key="5">
    <source>
        <dbReference type="EMBL" id="CAD7253591.1"/>
    </source>
</evidence>
<dbReference type="EMBL" id="LR905676">
    <property type="protein sequence ID" value="CAD7253591.1"/>
    <property type="molecule type" value="Genomic_DNA"/>
</dbReference>
<feature type="domain" description="Helicase ATP-binding" evidence="4">
    <location>
        <begin position="580"/>
        <end position="675"/>
    </location>
</feature>
<dbReference type="GO" id="GO:0004386">
    <property type="term" value="F:helicase activity"/>
    <property type="evidence" value="ECO:0007669"/>
    <property type="project" value="UniProtKB-KW"/>
</dbReference>
<dbReference type="EMBL" id="CAJPEV010006159">
    <property type="protein sequence ID" value="CAG0903899.1"/>
    <property type="molecule type" value="Genomic_DNA"/>
</dbReference>
<dbReference type="InterPro" id="IPR014001">
    <property type="entry name" value="Helicase_ATP-bd"/>
</dbReference>
<dbReference type="GO" id="GO:0003676">
    <property type="term" value="F:nucleic acid binding"/>
    <property type="evidence" value="ECO:0007669"/>
    <property type="project" value="InterPro"/>
</dbReference>
<dbReference type="AlphaFoldDB" id="A0A7R9AGP0"/>
<organism evidence="5">
    <name type="scientific">Darwinula stevensoni</name>
    <dbReference type="NCBI Taxonomy" id="69355"/>
    <lineage>
        <taxon>Eukaryota</taxon>
        <taxon>Metazoa</taxon>
        <taxon>Ecdysozoa</taxon>
        <taxon>Arthropoda</taxon>
        <taxon>Crustacea</taxon>
        <taxon>Oligostraca</taxon>
        <taxon>Ostracoda</taxon>
        <taxon>Podocopa</taxon>
        <taxon>Podocopida</taxon>
        <taxon>Darwinulocopina</taxon>
        <taxon>Darwinuloidea</taxon>
        <taxon>Darwinulidae</taxon>
        <taxon>Darwinula</taxon>
    </lineage>
</organism>
<dbReference type="Pfam" id="PF23002">
    <property type="entry name" value="PIN-like_DDX60"/>
    <property type="match status" value="1"/>
</dbReference>
<evidence type="ECO:0000256" key="2">
    <source>
        <dbReference type="ARBA" id="ARBA00022806"/>
    </source>
</evidence>
<dbReference type="Pfam" id="PF00270">
    <property type="entry name" value="DEAD"/>
    <property type="match status" value="1"/>
</dbReference>
<dbReference type="GO" id="GO:0005524">
    <property type="term" value="F:ATP binding"/>
    <property type="evidence" value="ECO:0007669"/>
    <property type="project" value="InterPro"/>
</dbReference>
<keyword evidence="6" id="KW-1185">Reference proteome</keyword>
<dbReference type="PROSITE" id="PS51192">
    <property type="entry name" value="HELICASE_ATP_BIND_1"/>
    <property type="match status" value="1"/>
</dbReference>
<dbReference type="Proteomes" id="UP000677054">
    <property type="component" value="Unassembled WGS sequence"/>
</dbReference>
<dbReference type="InterPro" id="IPR011545">
    <property type="entry name" value="DEAD/DEAH_box_helicase_dom"/>
</dbReference>
<dbReference type="Gene3D" id="3.40.50.300">
    <property type="entry name" value="P-loop containing nucleotide triphosphate hydrolases"/>
    <property type="match status" value="1"/>
</dbReference>
<dbReference type="GO" id="GO:0016787">
    <property type="term" value="F:hydrolase activity"/>
    <property type="evidence" value="ECO:0007669"/>
    <property type="project" value="UniProtKB-KW"/>
</dbReference>
<dbReference type="OrthoDB" id="6819150at2759"/>
<keyword evidence="2" id="KW-0067">ATP-binding</keyword>
<sequence>MNSKEEGGLLTSGSDEDDDEFASGSFPKSELDIEALAEKLVLSGERKNIADEFSVSNTFLLDGDSLLLFILFNSSVDVSYGGQYLHLVYAVERFLGMLYERGAVLVIIFFENTLKLWNENPTLLLARPVIHTHLEKNSPCRVLSFPSSCHVDFQNRMNASVLCHSGEVDAKRIPAIIPLGIISCLKLEMAKIIEILRTRDDLDFTKIADLMDGRMFLKMLTLAKKEKTITVTQPVHDHYMELSRCFKKAAPLSVVTAREILGEKPEVGEADTLPIQAECISKSVLLVQKFLPDFHAPLSDNLPNLPFLKEVAWGDTDMPPDSLNKYHYHVGKEILTEKETAIRNARKPKDYWEQRIENTQKHKQKLVKFMRFYGDSLEGRDVSEQIAVVEQTIKRKKTGVSKKGELIKNKNTKKKKEEQKQRELQQFREVKEKWKLELKRFQFETVRKEITVKMKQFQDVEIQTDLLILRLCVSMKLWRKDSVSTTVSIFMDIRKLLEETREILKPRQMEKITEVLNTIGFPDILQKLKLSNNDVKRKDGESSIRFQMLHMGPHLKREYRTDPDPRINKFIPDTWQRQMFDAIDMSQSMLIVAPTSSGKTYASYYCIRKVLQMDNESVVVYVAPTKALVNQVAATVYARFNQKVMPAGKAVLGVFTRDYRENVLNSQVLIVVPEA</sequence>
<dbReference type="SUPFAM" id="SSF52540">
    <property type="entry name" value="P-loop containing nucleoside triphosphate hydrolases"/>
    <property type="match status" value="1"/>
</dbReference>
<proteinExistence type="predicted"/>
<dbReference type="PANTHER" id="PTHR44533:SF4">
    <property type="entry name" value="DEAD_H RNA HELICASE, PUTATIVE-RELATED"/>
    <property type="match status" value="1"/>
</dbReference>
<name>A0A7R9AGP0_9CRUS</name>
<dbReference type="InterPro" id="IPR055124">
    <property type="entry name" value="PIN-like_DDX60"/>
</dbReference>